<feature type="domain" description="M23ase beta-sheet core" evidence="2">
    <location>
        <begin position="293"/>
        <end position="386"/>
    </location>
</feature>
<protein>
    <submittedName>
        <fullName evidence="3">Peptidase M23</fullName>
    </submittedName>
</protein>
<evidence type="ECO:0000259" key="2">
    <source>
        <dbReference type="Pfam" id="PF01551"/>
    </source>
</evidence>
<dbReference type="STRING" id="106634.TVD_11240"/>
<dbReference type="OrthoDB" id="9784703at2"/>
<dbReference type="PANTHER" id="PTHR21666">
    <property type="entry name" value="PEPTIDASE-RELATED"/>
    <property type="match status" value="1"/>
</dbReference>
<dbReference type="InterPro" id="IPR016047">
    <property type="entry name" value="M23ase_b-sheet_dom"/>
</dbReference>
<dbReference type="CDD" id="cd12797">
    <property type="entry name" value="M23_peptidase"/>
    <property type="match status" value="1"/>
</dbReference>
<reference evidence="3 4" key="1">
    <citation type="submission" date="2015-04" db="EMBL/GenBank/DDBJ databases">
        <title>Complete Sequence for the Genome of the Thioalkalivibrio versutus D301.</title>
        <authorList>
            <person name="Mu T."/>
            <person name="Zhou J."/>
            <person name="Xu X."/>
        </authorList>
    </citation>
    <scope>NUCLEOTIDE SEQUENCE [LARGE SCALE GENOMIC DNA]</scope>
    <source>
        <strain evidence="3 4">D301</strain>
    </source>
</reference>
<dbReference type="InterPro" id="IPR011055">
    <property type="entry name" value="Dup_hybrid_motif"/>
</dbReference>
<dbReference type="EMBL" id="CP011367">
    <property type="protein sequence ID" value="AKJ95891.1"/>
    <property type="molecule type" value="Genomic_DNA"/>
</dbReference>
<dbReference type="InterPro" id="IPR050570">
    <property type="entry name" value="Cell_wall_metabolism_enzyme"/>
</dbReference>
<name>A0A0G3GAQ1_9GAMM</name>
<dbReference type="PANTHER" id="PTHR21666:SF270">
    <property type="entry name" value="MUREIN HYDROLASE ACTIVATOR ENVC"/>
    <property type="match status" value="1"/>
</dbReference>
<dbReference type="KEGG" id="tvr:TVD_11240"/>
<gene>
    <name evidence="3" type="ORF">TVD_11240</name>
</gene>
<accession>A0A0G3GAQ1</accession>
<dbReference type="RefSeq" id="WP_047251623.1">
    <property type="nucleotide sequence ID" value="NZ_CP011367.1"/>
</dbReference>
<dbReference type="AlphaFoldDB" id="A0A0G3GAQ1"/>
<keyword evidence="4" id="KW-1185">Reference proteome</keyword>
<sequence length="393" mass="44054">MRICAILSHPSGSRALLWCGVLLCFLWPVGAVALEPEAELRETREAIQDLERSQEERYAALQQLEGLLAEAARGTEASRQELRELARARSRQEAVVADQEDRVDEARERLEAERRAAARLVRDQWQGERHPGRSDGQSAEHRHQAAFAARIREAREQALVVLRDRIEALETARENLARERAVLAEREEQARAAVADLEREEAHQRQAMAELEAVIEDESLELERLARNAETLEAVIEEVEARSAARAAAPREFTPERPDVAFVELEGELPRPAEGRVIRSFNESRGSRLRSRWRGAVLAVDNGTAVRAVHYGQVVYADWMQGYGFLVIVDHGERYLTLYSNVEEILVAEGETVGAGEQLAVAGEGSEAIAPGLYFEIRHNGGPLNPESWWPSQ</sequence>
<keyword evidence="1" id="KW-0175">Coiled coil</keyword>
<dbReference type="Pfam" id="PF01551">
    <property type="entry name" value="Peptidase_M23"/>
    <property type="match status" value="1"/>
</dbReference>
<evidence type="ECO:0000256" key="1">
    <source>
        <dbReference type="SAM" id="Coils"/>
    </source>
</evidence>
<feature type="coiled-coil region" evidence="1">
    <location>
        <begin position="50"/>
        <end position="123"/>
    </location>
</feature>
<evidence type="ECO:0000313" key="3">
    <source>
        <dbReference type="EMBL" id="AKJ95891.1"/>
    </source>
</evidence>
<dbReference type="PATRIC" id="fig|106634.4.peg.2292"/>
<feature type="coiled-coil region" evidence="1">
    <location>
        <begin position="152"/>
        <end position="242"/>
    </location>
</feature>
<dbReference type="GO" id="GO:0004222">
    <property type="term" value="F:metalloendopeptidase activity"/>
    <property type="evidence" value="ECO:0007669"/>
    <property type="project" value="TreeGrafter"/>
</dbReference>
<evidence type="ECO:0000313" key="4">
    <source>
        <dbReference type="Proteomes" id="UP000064201"/>
    </source>
</evidence>
<proteinExistence type="predicted"/>
<dbReference type="Proteomes" id="UP000064201">
    <property type="component" value="Chromosome"/>
</dbReference>
<dbReference type="SUPFAM" id="SSF51261">
    <property type="entry name" value="Duplicated hybrid motif"/>
    <property type="match status" value="1"/>
</dbReference>
<dbReference type="Gene3D" id="2.70.70.10">
    <property type="entry name" value="Glucose Permease (Domain IIA)"/>
    <property type="match status" value="1"/>
</dbReference>
<organism evidence="3 4">
    <name type="scientific">Thioalkalivibrio versutus</name>
    <dbReference type="NCBI Taxonomy" id="106634"/>
    <lineage>
        <taxon>Bacteria</taxon>
        <taxon>Pseudomonadati</taxon>
        <taxon>Pseudomonadota</taxon>
        <taxon>Gammaproteobacteria</taxon>
        <taxon>Chromatiales</taxon>
        <taxon>Ectothiorhodospiraceae</taxon>
        <taxon>Thioalkalivibrio</taxon>
    </lineage>
</organism>